<evidence type="ECO:0000313" key="3">
    <source>
        <dbReference type="EMBL" id="TVU07128.1"/>
    </source>
</evidence>
<comment type="caution">
    <text evidence="3">The sequence shown here is derived from an EMBL/GenBank/DDBJ whole genome shotgun (WGS) entry which is preliminary data.</text>
</comment>
<reference evidence="3 4" key="1">
    <citation type="journal article" date="2019" name="Sci. Rep.">
        <title>A high-quality genome of Eragrostis curvula grass provides insights into Poaceae evolution and supports new strategies to enhance forage quality.</title>
        <authorList>
            <person name="Carballo J."/>
            <person name="Santos B.A.C.M."/>
            <person name="Zappacosta D."/>
            <person name="Garbus I."/>
            <person name="Selva J.P."/>
            <person name="Gallo C.A."/>
            <person name="Diaz A."/>
            <person name="Albertini E."/>
            <person name="Caccamo M."/>
            <person name="Echenique V."/>
        </authorList>
    </citation>
    <scope>NUCLEOTIDE SEQUENCE [LARGE SCALE GENOMIC DNA]</scope>
    <source>
        <strain evidence="4">cv. Victoria</strain>
        <tissue evidence="3">Leaf</tissue>
    </source>
</reference>
<evidence type="ECO:0000256" key="1">
    <source>
        <dbReference type="SAM" id="Coils"/>
    </source>
</evidence>
<dbReference type="EMBL" id="RWGY01000045">
    <property type="protein sequence ID" value="TVU07128.1"/>
    <property type="molecule type" value="Genomic_DNA"/>
</dbReference>
<protein>
    <submittedName>
        <fullName evidence="3">Uncharacterized protein</fullName>
    </submittedName>
</protein>
<dbReference type="Proteomes" id="UP000324897">
    <property type="component" value="Unassembled WGS sequence"/>
</dbReference>
<dbReference type="AlphaFoldDB" id="A0A5J9T812"/>
<dbReference type="OrthoDB" id="694070at2759"/>
<evidence type="ECO:0000256" key="2">
    <source>
        <dbReference type="SAM" id="MobiDB-lite"/>
    </source>
</evidence>
<feature type="non-terminal residue" evidence="3">
    <location>
        <position position="1"/>
    </location>
</feature>
<feature type="coiled-coil region" evidence="1">
    <location>
        <begin position="153"/>
        <end position="194"/>
    </location>
</feature>
<gene>
    <name evidence="3" type="ORF">EJB05_47169</name>
</gene>
<keyword evidence="1" id="KW-0175">Coiled coil</keyword>
<organism evidence="3 4">
    <name type="scientific">Eragrostis curvula</name>
    <name type="common">weeping love grass</name>
    <dbReference type="NCBI Taxonomy" id="38414"/>
    <lineage>
        <taxon>Eukaryota</taxon>
        <taxon>Viridiplantae</taxon>
        <taxon>Streptophyta</taxon>
        <taxon>Embryophyta</taxon>
        <taxon>Tracheophyta</taxon>
        <taxon>Spermatophyta</taxon>
        <taxon>Magnoliopsida</taxon>
        <taxon>Liliopsida</taxon>
        <taxon>Poales</taxon>
        <taxon>Poaceae</taxon>
        <taxon>PACMAD clade</taxon>
        <taxon>Chloridoideae</taxon>
        <taxon>Eragrostideae</taxon>
        <taxon>Eragrostidinae</taxon>
        <taxon>Eragrostis</taxon>
    </lineage>
</organism>
<feature type="region of interest" description="Disordered" evidence="2">
    <location>
        <begin position="1"/>
        <end position="46"/>
    </location>
</feature>
<name>A0A5J9T812_9POAL</name>
<dbReference type="Gramene" id="TVU07128">
    <property type="protein sequence ID" value="TVU07128"/>
    <property type="gene ID" value="EJB05_47169"/>
</dbReference>
<evidence type="ECO:0000313" key="4">
    <source>
        <dbReference type="Proteomes" id="UP000324897"/>
    </source>
</evidence>
<keyword evidence="4" id="KW-1185">Reference proteome</keyword>
<sequence>MKGGSSKRVQAPNEQELQQLVRRTRQKTRELSLTEAEATSNQEDYAESDINKMDKYKDMDPTLVDLFKDCHISSTTDCTEPVKNAIVSSPHDSFSLIFGCCDVEAAMEAIMADDEADGNATKTPAEVVVEVLPKTTFLRNVGIQLKGKKTKARDAAAARVEELESELESSKQLAQDMKEQMERMGKQMEESEAARLKQAVDMESLKKASVDTMNLIKGLMQLNQVVP</sequence>
<proteinExistence type="predicted"/>
<accession>A0A5J9T812</accession>